<feature type="region of interest" description="Disordered" evidence="1">
    <location>
        <begin position="1"/>
        <end position="22"/>
    </location>
</feature>
<dbReference type="Proteomes" id="UP000054565">
    <property type="component" value="Unassembled WGS sequence"/>
</dbReference>
<protein>
    <submittedName>
        <fullName evidence="2">Uncharacterized protein</fullName>
    </submittedName>
</protein>
<evidence type="ECO:0000313" key="2">
    <source>
        <dbReference type="EMBL" id="KMP07451.1"/>
    </source>
</evidence>
<proteinExistence type="predicted"/>
<dbReference type="AlphaFoldDB" id="A0A0J6YFK9"/>
<reference evidence="3" key="1">
    <citation type="journal article" date="2010" name="Genome Res.">
        <title>Population genomic sequencing of Coccidioides fungi reveals recent hybridization and transposon control.</title>
        <authorList>
            <person name="Neafsey D.E."/>
            <person name="Barker B.M."/>
            <person name="Sharpton T.J."/>
            <person name="Stajich J.E."/>
            <person name="Park D.J."/>
            <person name="Whiston E."/>
            <person name="Hung C.-Y."/>
            <person name="McMahan C."/>
            <person name="White J."/>
            <person name="Sykes S."/>
            <person name="Heiman D."/>
            <person name="Young S."/>
            <person name="Zeng Q."/>
            <person name="Abouelleil A."/>
            <person name="Aftuck L."/>
            <person name="Bessette D."/>
            <person name="Brown A."/>
            <person name="FitzGerald M."/>
            <person name="Lui A."/>
            <person name="Macdonald J.P."/>
            <person name="Priest M."/>
            <person name="Orbach M.J."/>
            <person name="Galgiani J.N."/>
            <person name="Kirkland T.N."/>
            <person name="Cole G.T."/>
            <person name="Birren B.W."/>
            <person name="Henn M.R."/>
            <person name="Taylor J.W."/>
            <person name="Rounsley S.D."/>
        </authorList>
    </citation>
    <scope>NUCLEOTIDE SEQUENCE [LARGE SCALE GENOMIC DNA]</scope>
    <source>
        <strain evidence="3">RMSCC 2394</strain>
    </source>
</reference>
<name>A0A0J6YFK9_COCIT</name>
<dbReference type="EMBL" id="DS028097">
    <property type="protein sequence ID" value="KMP07451.1"/>
    <property type="molecule type" value="Genomic_DNA"/>
</dbReference>
<organism evidence="2 3">
    <name type="scientific">Coccidioides immitis RMSCC 2394</name>
    <dbReference type="NCBI Taxonomy" id="404692"/>
    <lineage>
        <taxon>Eukaryota</taxon>
        <taxon>Fungi</taxon>
        <taxon>Dikarya</taxon>
        <taxon>Ascomycota</taxon>
        <taxon>Pezizomycotina</taxon>
        <taxon>Eurotiomycetes</taxon>
        <taxon>Eurotiomycetidae</taxon>
        <taxon>Onygenales</taxon>
        <taxon>Onygenaceae</taxon>
        <taxon>Coccidioides</taxon>
    </lineage>
</organism>
<accession>A0A0J6YFK9</accession>
<sequence length="72" mass="7868">MSGGRKLHGATVEKSQGNRGNMPTSIGLGHGYFLRVIKFIWPNLPMVDGGRLLWNTRVPLSDATTVGHRPGR</sequence>
<evidence type="ECO:0000313" key="3">
    <source>
        <dbReference type="Proteomes" id="UP000054565"/>
    </source>
</evidence>
<evidence type="ECO:0000256" key="1">
    <source>
        <dbReference type="SAM" id="MobiDB-lite"/>
    </source>
</evidence>
<feature type="compositionally biased region" description="Polar residues" evidence="1">
    <location>
        <begin position="13"/>
        <end position="22"/>
    </location>
</feature>
<gene>
    <name evidence="2" type="ORF">CIRG_07132</name>
</gene>